<dbReference type="Proteomes" id="UP000783686">
    <property type="component" value="Unassembled WGS sequence"/>
</dbReference>
<evidence type="ECO:0000256" key="1">
    <source>
        <dbReference type="ARBA" id="ARBA00004141"/>
    </source>
</evidence>
<reference evidence="16" key="1">
    <citation type="submission" date="2020-09" db="EMBL/GenBank/DDBJ databases">
        <authorList>
            <person name="Kikuchi T."/>
        </authorList>
    </citation>
    <scope>NUCLEOTIDE SEQUENCE</scope>
    <source>
        <strain evidence="16">SH1</strain>
    </source>
</reference>
<evidence type="ECO:0000256" key="13">
    <source>
        <dbReference type="SAM" id="MobiDB-lite"/>
    </source>
</evidence>
<dbReference type="SMART" id="SM00248">
    <property type="entry name" value="ANK"/>
    <property type="match status" value="29"/>
</dbReference>
<feature type="repeat" description="ANK" evidence="11">
    <location>
        <begin position="814"/>
        <end position="837"/>
    </location>
</feature>
<gene>
    <name evidence="16" type="ORF">BOKJ2_LOCUS1302</name>
</gene>
<evidence type="ECO:0000313" key="16">
    <source>
        <dbReference type="EMBL" id="CAD5206618.1"/>
    </source>
</evidence>
<dbReference type="InterPro" id="IPR036770">
    <property type="entry name" value="Ankyrin_rpt-contain_sf"/>
</dbReference>
<feature type="region of interest" description="Disordered" evidence="13">
    <location>
        <begin position="311"/>
        <end position="387"/>
    </location>
</feature>
<feature type="transmembrane region" description="Helical" evidence="14">
    <location>
        <begin position="1900"/>
        <end position="1927"/>
    </location>
</feature>
<dbReference type="SUPFAM" id="SSF48403">
    <property type="entry name" value="Ankyrin repeat"/>
    <property type="match status" value="4"/>
</dbReference>
<feature type="repeat" description="ANK" evidence="11">
    <location>
        <begin position="1493"/>
        <end position="1525"/>
    </location>
</feature>
<sequence>MSSESLFCRLVIGHESELLDEKTADGHTHRWSVFVRSPEGYPALVDRSYVRKVQFILHDSFPKPQKTVRNPPFEITETGYGGFTMLILVHIQHVSKSFEIIYDMQLSMEKHDVKTLEQLLEVKNPAKDVIDLCLKYGAKLSPRKEKAEKIKDKGDKDEKKKHKHSGKGSDLGSKTKKDHKNEGDGKEAKKHKSDRTDPKKDEVEPKAKKAKKDKVKGQALISVDSLFEVAPASDNKKLKPDKKAKPEVKSEDKKDVKPEAKVEINKNLNVDIGDKEMKKEGDAKGDDVRLKDGADMMNKVSELSSLPTILSPITRNQTTTNKTEVRSITAVTQEVKSSTKEGSTSELRSTKEGSSTEVRSTKEGSSTEVKSVKETNANEAKSGTQGEKSVPVAILELRKKLYKKIDVEKFKLPMLRKLNLDEAAIRRYERPIPLLTFDDQLSLLGSKGSIPLILSLDPERPQTSSDDDYRGGILGSELGKRKLGWKKSTSFKESSTSNESLDFSSGILGRALAEEGRRAQQISEEEKKRLPTPDFRRGFLADKTKHFSDTPRDSEDGKQLERDLASLESDYGRDKKYGLLYYAKKKDWQMVKNILETEEIHEFSLVDANDYTVLYMAVAASQVEIVRMLLQRGADPYYDNKHKMNATHICARYSNEETTKCLAEMKVDFSTVGKNNMWAVHFGCQRTSFSSYEVVETILKVCPQCRLAKDSTGQLPVHVAIKAGNVAIVLLLLFRDCNTQIKAADAKGDTCLHLAARKDVTMFRAISALCGTDEANTPNEMGRTPLHEVAQYGDETMLKILWKMNADVKLCDKEEKTPLHVAAENGRTEVVEVLIDKFRASINARTKDGSTMLHVAAQAGHSSTALCFLKRGVPLHMPNKTGALGIHAAAAAGFDDVVKLLISRGTNADCKTKDNYTALHVAVQAGKAAVVETLLGHGADVHVHGGQIGETALHVAAATPGSNTDCAQMLLKSGAQPNVRQNDNQTPLHIAAKSGNTAMVKLLLNEGADPTLISNNGETPLHVSAKNCHCAIVELILSELSKNNNEQMVKDYINIRSDKGKTALHNAGEILPGTAHHDKEGANLISTLIQHGGLVELQTFEDNETPMHLAARCGNDSVLKAIVNKIGAGLVQIVQNKKSKNGWSPLLEACAKGHVDVSKTLLKHHARIDVFDDYGRTALHLAASNGHLELCKLLLQYKAFVNSKSKNGEAPLHLAAQNGHVDVVNLLVQEHNASVEAITLNNQTALHFAAKYGQLGVSQKMLLLGANPNARDDKGQTPLHLAAENDYPDVVKLFLKMKHNNNAVLTAIDQNGFTCAHIAAMKGSLAVVKELMMIDKAMVIHAKTKTMEATTLHMAAGGGHAKIVKILLENGANPEDENSHGMTALHLGARNGHVSILDAFDKILWRRCSQKTGLNALHIAAYYGNSDFVNEMLRHVPASIRSEPPVYNHLVVKEFATEYGLTPLHLAAQSGHDALVRMLLNQGVQVDATSTTMNVIPLHLAAQQGHIAVVGMLLSRSTQQQHAKDWRGRTPLHLAAMNGHYEMVSLLIAQGSNINVMDQNGWTGMHFATKAGHTNVVKLFVNSSADAQAETKEGKVPLCFAAAHNHIDCLKFLLKQKHDTHQLMEDRKFIFDLMVCGKGNSNEPLQDFILQSPAPIDTAVKLSSVYREMSEKEKERAKDLTTVAQFAENLAVELLSITASEYNAALLLKAKDNRGRPLLDVLIENEQKEVVSYASVQRYLTEIWTGRVDWSFGKILAFAVFVFFCPPAWFYFSLPLNSRIGRAPIIKFVCHVVSHVYFTLLLTIVVLNVTHKMYEVTSVMPNPVECLLLLWLSGNLVSELSNIGSGSGLGIVKVLILILAAIAIAIHILAFLLPVIYMSHLGNDDKLHFARTMLYLKNQLLAFGLLFAFVEYLDFLTVHHLFGPWAIIIRDLMYDLTRFLVILMLFVCGFTLHVTSIFQPAYQPVDEDSAELMRLASPGQTLEMLFFSLFGLVEPDNMPPLHLVPPFGKMVLKLLFGIYLMVTLVVLINLLIAMMSDTYQRIQAQSDKEWKFGRAILIRAMNKRSATPSPINMLTKLYIVLKVAYRNRLRICTQRAQQDLRYEENIDAFSMNGQNGRTSPTFKLAGNDNEVSNEEQGNTRNMNLDTVIDWKRIVGMYYQLSGKQNPAEMDLERS</sequence>
<feature type="repeat" description="ANK" evidence="11">
    <location>
        <begin position="848"/>
        <end position="880"/>
    </location>
</feature>
<dbReference type="Pfam" id="PF00520">
    <property type="entry name" value="Ion_trans"/>
    <property type="match status" value="1"/>
</dbReference>
<dbReference type="Gene3D" id="2.60.40.1970">
    <property type="entry name" value="YEATS domain"/>
    <property type="match status" value="1"/>
</dbReference>
<dbReference type="Pfam" id="PF03366">
    <property type="entry name" value="YEATS"/>
    <property type="match status" value="1"/>
</dbReference>
<dbReference type="InterPro" id="IPR002110">
    <property type="entry name" value="Ankyrin_rpt"/>
</dbReference>
<dbReference type="EMBL" id="CAJFCW020000001">
    <property type="protein sequence ID" value="CAG9082499.1"/>
    <property type="molecule type" value="Genomic_DNA"/>
</dbReference>
<dbReference type="PROSITE" id="PS51037">
    <property type="entry name" value="YEATS"/>
    <property type="match status" value="1"/>
</dbReference>
<keyword evidence="6 11" id="KW-0040">ANK repeat</keyword>
<feature type="transmembrane region" description="Helical" evidence="14">
    <location>
        <begin position="1850"/>
        <end position="1880"/>
    </location>
</feature>
<feature type="repeat" description="ANK" evidence="11">
    <location>
        <begin position="1141"/>
        <end position="1173"/>
    </location>
</feature>
<keyword evidence="10" id="KW-0407">Ion channel</keyword>
<keyword evidence="7" id="KW-0406">Ion transport</keyword>
<feature type="repeat" description="ANK" evidence="11">
    <location>
        <begin position="712"/>
        <end position="744"/>
    </location>
</feature>
<dbReference type="Pfam" id="PF13637">
    <property type="entry name" value="Ank_4"/>
    <property type="match status" value="1"/>
</dbReference>
<evidence type="ECO:0000259" key="15">
    <source>
        <dbReference type="PROSITE" id="PS51037"/>
    </source>
</evidence>
<evidence type="ECO:0000256" key="8">
    <source>
        <dbReference type="ARBA" id="ARBA00023136"/>
    </source>
</evidence>
<feature type="repeat" description="ANK" evidence="11">
    <location>
        <begin position="1459"/>
        <end position="1491"/>
    </location>
</feature>
<feature type="repeat" description="ANK" evidence="11">
    <location>
        <begin position="881"/>
        <end position="913"/>
    </location>
</feature>
<feature type="transmembrane region" description="Helical" evidence="14">
    <location>
        <begin position="1755"/>
        <end position="1776"/>
    </location>
</feature>
<dbReference type="PANTHER" id="PTHR24198:SF165">
    <property type="entry name" value="ANKYRIN REPEAT-CONTAINING PROTEIN-RELATED"/>
    <property type="match status" value="1"/>
</dbReference>
<feature type="repeat" description="ANK" evidence="11">
    <location>
        <begin position="781"/>
        <end position="813"/>
    </location>
</feature>
<feature type="repeat" description="ANK" evidence="11">
    <location>
        <begin position="914"/>
        <end position="946"/>
    </location>
</feature>
<dbReference type="Pfam" id="PF00023">
    <property type="entry name" value="Ank"/>
    <property type="match status" value="2"/>
</dbReference>
<dbReference type="PRINTS" id="PR01415">
    <property type="entry name" value="ANKYRIN"/>
</dbReference>
<feature type="compositionally biased region" description="Basic and acidic residues" evidence="13">
    <location>
        <begin position="234"/>
        <end position="260"/>
    </location>
</feature>
<feature type="transmembrane region" description="Helical" evidence="14">
    <location>
        <begin position="1788"/>
        <end position="1807"/>
    </location>
</feature>
<feature type="repeat" description="ANK" evidence="11">
    <location>
        <begin position="1347"/>
        <end position="1379"/>
    </location>
</feature>
<evidence type="ECO:0000256" key="12">
    <source>
        <dbReference type="PROSITE-ProRule" id="PRU00376"/>
    </source>
</evidence>
<feature type="repeat" description="ANK" evidence="11">
    <location>
        <begin position="948"/>
        <end position="982"/>
    </location>
</feature>
<evidence type="ECO:0000313" key="17">
    <source>
        <dbReference type="Proteomes" id="UP000614601"/>
    </source>
</evidence>
<feature type="compositionally biased region" description="Polar residues" evidence="13">
    <location>
        <begin position="311"/>
        <end position="322"/>
    </location>
</feature>
<feature type="repeat" description="ANK" evidence="11">
    <location>
        <begin position="609"/>
        <end position="641"/>
    </location>
</feature>
<feature type="compositionally biased region" description="Polar residues" evidence="13">
    <location>
        <begin position="329"/>
        <end position="387"/>
    </location>
</feature>
<name>A0A811JTF8_9BILA</name>
<dbReference type="GO" id="GO:0005262">
    <property type="term" value="F:calcium channel activity"/>
    <property type="evidence" value="ECO:0007669"/>
    <property type="project" value="InterPro"/>
</dbReference>
<evidence type="ECO:0000256" key="3">
    <source>
        <dbReference type="ARBA" id="ARBA00022692"/>
    </source>
</evidence>
<dbReference type="GO" id="GO:0016020">
    <property type="term" value="C:membrane"/>
    <property type="evidence" value="ECO:0007669"/>
    <property type="project" value="UniProtKB-SubCell"/>
</dbReference>
<dbReference type="GO" id="GO:0005634">
    <property type="term" value="C:nucleus"/>
    <property type="evidence" value="ECO:0007669"/>
    <property type="project" value="UniProtKB-SubCell"/>
</dbReference>
<accession>A0A811JTF8</accession>
<dbReference type="Proteomes" id="UP000614601">
    <property type="component" value="Unassembled WGS sequence"/>
</dbReference>
<evidence type="ECO:0000256" key="7">
    <source>
        <dbReference type="ARBA" id="ARBA00023065"/>
    </source>
</evidence>
<feature type="domain" description="YEATS" evidence="15">
    <location>
        <begin position="1"/>
        <end position="136"/>
    </location>
</feature>
<evidence type="ECO:0000256" key="2">
    <source>
        <dbReference type="ARBA" id="ARBA00022448"/>
    </source>
</evidence>
<dbReference type="Gene3D" id="1.25.40.20">
    <property type="entry name" value="Ankyrin repeat-containing domain"/>
    <property type="match status" value="9"/>
</dbReference>
<feature type="repeat" description="ANK" evidence="11">
    <location>
        <begin position="1016"/>
        <end position="1048"/>
    </location>
</feature>
<comment type="caution">
    <text evidence="16">The sequence shown here is derived from an EMBL/GenBank/DDBJ whole genome shotgun (WGS) entry which is preliminary data.</text>
</comment>
<feature type="repeat" description="ANK" evidence="11">
    <location>
        <begin position="1241"/>
        <end position="1273"/>
    </location>
</feature>
<evidence type="ECO:0000256" key="5">
    <source>
        <dbReference type="ARBA" id="ARBA00022989"/>
    </source>
</evidence>
<evidence type="ECO:0000256" key="4">
    <source>
        <dbReference type="ARBA" id="ARBA00022737"/>
    </source>
</evidence>
<feature type="transmembrane region" description="Helical" evidence="14">
    <location>
        <begin position="1819"/>
        <end position="1838"/>
    </location>
</feature>
<feature type="compositionally biased region" description="Basic and acidic residues" evidence="13">
    <location>
        <begin position="194"/>
        <end position="207"/>
    </location>
</feature>
<keyword evidence="5 14" id="KW-1133">Transmembrane helix</keyword>
<feature type="region of interest" description="Disordered" evidence="13">
    <location>
        <begin position="144"/>
        <end position="260"/>
    </location>
</feature>
<keyword evidence="2" id="KW-0813">Transport</keyword>
<dbReference type="PROSITE" id="PS50088">
    <property type="entry name" value="ANK_REPEAT"/>
    <property type="match status" value="20"/>
</dbReference>
<dbReference type="OrthoDB" id="195446at2759"/>
<dbReference type="InterPro" id="IPR055129">
    <property type="entry name" value="YEATS_dom"/>
</dbReference>
<dbReference type="InterPro" id="IPR038704">
    <property type="entry name" value="YEAST_sf"/>
</dbReference>
<keyword evidence="17" id="KW-1185">Reference proteome</keyword>
<evidence type="ECO:0000256" key="10">
    <source>
        <dbReference type="ARBA" id="ARBA00023303"/>
    </source>
</evidence>
<keyword evidence="4" id="KW-0677">Repeat</keyword>
<dbReference type="CDD" id="cd16906">
    <property type="entry name" value="YEATS_AF-9_like"/>
    <property type="match status" value="1"/>
</dbReference>
<dbReference type="PRINTS" id="PR01097">
    <property type="entry name" value="TRNSRECEPTRP"/>
</dbReference>
<protein>
    <recommendedName>
        <fullName evidence="15">YEATS domain-containing protein</fullName>
    </recommendedName>
</protein>
<feature type="transmembrane region" description="Helical" evidence="14">
    <location>
        <begin position="2010"/>
        <end position="2032"/>
    </location>
</feature>
<feature type="repeat" description="ANK" evidence="11">
    <location>
        <begin position="1527"/>
        <end position="1559"/>
    </location>
</feature>
<dbReference type="Pfam" id="PF12796">
    <property type="entry name" value="Ank_2"/>
    <property type="match status" value="7"/>
</dbReference>
<keyword evidence="8 14" id="KW-0472">Membrane</keyword>
<evidence type="ECO:0000256" key="11">
    <source>
        <dbReference type="PROSITE-ProRule" id="PRU00023"/>
    </source>
</evidence>
<feature type="repeat" description="ANK" evidence="11">
    <location>
        <begin position="1174"/>
        <end position="1206"/>
    </location>
</feature>
<feature type="repeat" description="ANK" evidence="11">
    <location>
        <begin position="983"/>
        <end position="1015"/>
    </location>
</feature>
<dbReference type="InterPro" id="IPR002153">
    <property type="entry name" value="TRPC_channel"/>
</dbReference>
<keyword evidence="9 12" id="KW-0539">Nucleus</keyword>
<feature type="repeat" description="ANK" evidence="11">
    <location>
        <begin position="1560"/>
        <end position="1592"/>
    </location>
</feature>
<dbReference type="PANTHER" id="PTHR24198">
    <property type="entry name" value="ANKYRIN REPEAT AND PROTEIN KINASE DOMAIN-CONTAINING PROTEIN"/>
    <property type="match status" value="1"/>
</dbReference>
<dbReference type="EMBL" id="CAJFDH010000001">
    <property type="protein sequence ID" value="CAD5206618.1"/>
    <property type="molecule type" value="Genomic_DNA"/>
</dbReference>
<feature type="repeat" description="ANK" evidence="11">
    <location>
        <begin position="1207"/>
        <end position="1229"/>
    </location>
</feature>
<keyword evidence="3 14" id="KW-0812">Transmembrane</keyword>
<evidence type="ECO:0000256" key="6">
    <source>
        <dbReference type="ARBA" id="ARBA00023043"/>
    </source>
</evidence>
<proteinExistence type="predicted"/>
<feature type="repeat" description="ANK" evidence="11">
    <location>
        <begin position="1274"/>
        <end position="1306"/>
    </location>
</feature>
<organism evidence="16 17">
    <name type="scientific">Bursaphelenchus okinawaensis</name>
    <dbReference type="NCBI Taxonomy" id="465554"/>
    <lineage>
        <taxon>Eukaryota</taxon>
        <taxon>Metazoa</taxon>
        <taxon>Ecdysozoa</taxon>
        <taxon>Nematoda</taxon>
        <taxon>Chromadorea</taxon>
        <taxon>Rhabditida</taxon>
        <taxon>Tylenchina</taxon>
        <taxon>Tylenchomorpha</taxon>
        <taxon>Aphelenchoidea</taxon>
        <taxon>Aphelenchoididae</taxon>
        <taxon>Bursaphelenchus</taxon>
    </lineage>
</organism>
<dbReference type="GO" id="GO:0005737">
    <property type="term" value="C:cytoplasm"/>
    <property type="evidence" value="ECO:0007669"/>
    <property type="project" value="TreeGrafter"/>
</dbReference>
<comment type="subcellular location">
    <subcellularLocation>
        <location evidence="1">Membrane</location>
        <topology evidence="1">Multi-pass membrane protein</topology>
    </subcellularLocation>
    <subcellularLocation>
        <location evidence="12">Nucleus</location>
    </subcellularLocation>
</comment>
<feature type="compositionally biased region" description="Basic and acidic residues" evidence="13">
    <location>
        <begin position="173"/>
        <end position="187"/>
    </location>
</feature>
<dbReference type="PROSITE" id="PS50297">
    <property type="entry name" value="ANK_REP_REGION"/>
    <property type="match status" value="18"/>
</dbReference>
<dbReference type="InterPro" id="IPR005821">
    <property type="entry name" value="Ion_trans_dom"/>
</dbReference>
<feature type="compositionally biased region" description="Basic and acidic residues" evidence="13">
    <location>
        <begin position="144"/>
        <end position="158"/>
    </location>
</feature>
<evidence type="ECO:0000256" key="9">
    <source>
        <dbReference type="ARBA" id="ARBA00023242"/>
    </source>
</evidence>
<feature type="transmembrane region" description="Helical" evidence="14">
    <location>
        <begin position="1939"/>
        <end position="1958"/>
    </location>
</feature>
<evidence type="ECO:0000256" key="14">
    <source>
        <dbReference type="SAM" id="Phobius"/>
    </source>
</evidence>